<reference evidence="3 4" key="1">
    <citation type="journal article" date="2012" name="J. Bacteriol.">
        <title>Genome Sequence of Blastococcus saxobsidens DD2, a Stone-Inhabiting Bacterium.</title>
        <authorList>
            <person name="Chouaia B."/>
            <person name="Crotti E."/>
            <person name="Brusetti L."/>
            <person name="Daffonchio D."/>
            <person name="Essoussi I."/>
            <person name="Nouioui I."/>
            <person name="Sbissi I."/>
            <person name="Ghodhbane-Gtari F."/>
            <person name="Gtari M."/>
            <person name="Vacherie B."/>
            <person name="Barbe V."/>
            <person name="Medigue C."/>
            <person name="Gury J."/>
            <person name="Pujic P."/>
            <person name="Normand P."/>
        </authorList>
    </citation>
    <scope>NUCLEOTIDE SEQUENCE [LARGE SCALE GENOMIC DNA]</scope>
    <source>
        <strain evidence="3 4">DD2</strain>
    </source>
</reference>
<dbReference type="eggNOG" id="ENOG5032YDT">
    <property type="taxonomic scope" value="Bacteria"/>
</dbReference>
<organism evidence="3 4">
    <name type="scientific">Blastococcus saxobsidens (strain DD2)</name>
    <dbReference type="NCBI Taxonomy" id="1146883"/>
    <lineage>
        <taxon>Bacteria</taxon>
        <taxon>Bacillati</taxon>
        <taxon>Actinomycetota</taxon>
        <taxon>Actinomycetes</taxon>
        <taxon>Geodermatophilales</taxon>
        <taxon>Geodermatophilaceae</taxon>
        <taxon>Blastococcus</taxon>
    </lineage>
</organism>
<dbReference type="Proteomes" id="UP000007517">
    <property type="component" value="Chromosome"/>
</dbReference>
<evidence type="ECO:0000256" key="1">
    <source>
        <dbReference type="SAM" id="MobiDB-lite"/>
    </source>
</evidence>
<reference evidence="4" key="2">
    <citation type="submission" date="2012-02" db="EMBL/GenBank/DDBJ databases">
        <title>Complete genome sequence of Blastococcus saxobsidens strain DD2.</title>
        <authorList>
            <person name="Genoscope."/>
        </authorList>
    </citation>
    <scope>NUCLEOTIDE SEQUENCE [LARGE SCALE GENOMIC DNA]</scope>
    <source>
        <strain evidence="4">DD2</strain>
    </source>
</reference>
<dbReference type="EMBL" id="FO117623">
    <property type="protein sequence ID" value="CCG01685.1"/>
    <property type="molecule type" value="Genomic_DNA"/>
</dbReference>
<sequence length="163" mass="17814">MHLVEQQQRVVMAEPETAAGAPAEPLVRPAPHRWIWYALGGGLPARHRGWVLHDTTTGTWWQRHVARSLVQVAIPIALVMALLPAPWGLRAAVAGGGLALAMLYSLAYMPEATENRVVKAGYPAGTATAVRDRAGLVRQQLESERKRAAAAKRAARYRERSGR</sequence>
<evidence type="ECO:0000313" key="4">
    <source>
        <dbReference type="Proteomes" id="UP000007517"/>
    </source>
</evidence>
<feature type="transmembrane region" description="Helical" evidence="2">
    <location>
        <begin position="68"/>
        <end position="85"/>
    </location>
</feature>
<evidence type="ECO:0008006" key="5">
    <source>
        <dbReference type="Google" id="ProtNLM"/>
    </source>
</evidence>
<dbReference type="STRING" id="1146883.BLASA_0732"/>
<keyword evidence="2" id="KW-0812">Transmembrane</keyword>
<dbReference type="InterPro" id="IPR035197">
    <property type="entry name" value="DUF5313"/>
</dbReference>
<dbReference type="Pfam" id="PF17240">
    <property type="entry name" value="DUF5313"/>
    <property type="match status" value="1"/>
</dbReference>
<gene>
    <name evidence="3" type="ordered locus">BLASA_0732</name>
</gene>
<feature type="transmembrane region" description="Helical" evidence="2">
    <location>
        <begin position="91"/>
        <end position="109"/>
    </location>
</feature>
<evidence type="ECO:0000313" key="3">
    <source>
        <dbReference type="EMBL" id="CCG01685.1"/>
    </source>
</evidence>
<accession>H6RRP2</accession>
<dbReference type="HOGENOM" id="CLU_143514_1_1_11"/>
<feature type="region of interest" description="Disordered" evidence="1">
    <location>
        <begin position="141"/>
        <end position="163"/>
    </location>
</feature>
<keyword evidence="4" id="KW-1185">Reference proteome</keyword>
<keyword evidence="2" id="KW-1133">Transmembrane helix</keyword>
<dbReference type="AlphaFoldDB" id="H6RRP2"/>
<evidence type="ECO:0000256" key="2">
    <source>
        <dbReference type="SAM" id="Phobius"/>
    </source>
</evidence>
<name>H6RRP2_BLASD</name>
<proteinExistence type="predicted"/>
<protein>
    <recommendedName>
        <fullName evidence="5">DUF5313 domain-containing protein</fullName>
    </recommendedName>
</protein>
<dbReference type="KEGG" id="bsd:BLASA_0732"/>
<keyword evidence="2" id="KW-0472">Membrane</keyword>